<keyword evidence="5" id="KW-1185">Reference proteome</keyword>
<dbReference type="InterPro" id="IPR003578">
    <property type="entry name" value="Small_GTPase_Rho"/>
</dbReference>
<name>A0AAD2HC20_9AGAR</name>
<organism evidence="4 5">
    <name type="scientific">Mycena citricolor</name>
    <dbReference type="NCBI Taxonomy" id="2018698"/>
    <lineage>
        <taxon>Eukaryota</taxon>
        <taxon>Fungi</taxon>
        <taxon>Dikarya</taxon>
        <taxon>Basidiomycota</taxon>
        <taxon>Agaricomycotina</taxon>
        <taxon>Agaricomycetes</taxon>
        <taxon>Agaricomycetidae</taxon>
        <taxon>Agaricales</taxon>
        <taxon>Marasmiineae</taxon>
        <taxon>Mycenaceae</taxon>
        <taxon>Mycena</taxon>
    </lineage>
</organism>
<dbReference type="GO" id="GO:0005525">
    <property type="term" value="F:GTP binding"/>
    <property type="evidence" value="ECO:0007669"/>
    <property type="project" value="UniProtKB-KW"/>
</dbReference>
<dbReference type="EMBL" id="CAVNYO010000397">
    <property type="protein sequence ID" value="CAK5273418.1"/>
    <property type="molecule type" value="Genomic_DNA"/>
</dbReference>
<evidence type="ECO:0000256" key="1">
    <source>
        <dbReference type="ARBA" id="ARBA00022741"/>
    </source>
</evidence>
<protein>
    <submittedName>
        <fullName evidence="4">Uncharacterized protein</fullName>
    </submittedName>
</protein>
<dbReference type="PRINTS" id="PR00449">
    <property type="entry name" value="RASTRNSFRMNG"/>
</dbReference>
<gene>
    <name evidence="4" type="ORF">MYCIT1_LOCUS19907</name>
</gene>
<dbReference type="PROSITE" id="PS51419">
    <property type="entry name" value="RAB"/>
    <property type="match status" value="1"/>
</dbReference>
<dbReference type="InterPro" id="IPR001806">
    <property type="entry name" value="Small_GTPase"/>
</dbReference>
<reference evidence="4" key="1">
    <citation type="submission" date="2023-11" db="EMBL/GenBank/DDBJ databases">
        <authorList>
            <person name="De Vega J J."/>
            <person name="De Vega J J."/>
        </authorList>
    </citation>
    <scope>NUCLEOTIDE SEQUENCE</scope>
</reference>
<dbReference type="SMART" id="SM00175">
    <property type="entry name" value="RAB"/>
    <property type="match status" value="1"/>
</dbReference>
<feature type="non-terminal residue" evidence="4">
    <location>
        <position position="1"/>
    </location>
</feature>
<dbReference type="Pfam" id="PF00071">
    <property type="entry name" value="Ras"/>
    <property type="match status" value="1"/>
</dbReference>
<dbReference type="InterPro" id="IPR027417">
    <property type="entry name" value="P-loop_NTPase"/>
</dbReference>
<feature type="region of interest" description="Disordered" evidence="3">
    <location>
        <begin position="1"/>
        <end position="23"/>
    </location>
</feature>
<dbReference type="SUPFAM" id="SSF52540">
    <property type="entry name" value="P-loop containing nucleoside triphosphate hydrolases"/>
    <property type="match status" value="1"/>
</dbReference>
<evidence type="ECO:0000256" key="2">
    <source>
        <dbReference type="ARBA" id="ARBA00023134"/>
    </source>
</evidence>
<keyword evidence="2" id="KW-0342">GTP-binding</keyword>
<sequence length="237" mass="26310">SRPSISSPCSLDPSTNPMRTSSSPRLCKITLVGPPRSGKSSLILRRTHEIYQPDYPLFDVYDFGPIRIHVRDSEEGSELGTVIPTALFDSQGVEEYDMLRPLSYPHTNIFLICFPLGGIASDDTDSTDFGVARNRWMPEIRHFCGPDVVVFLVGCKSDLLRTEESSQQELNRLRAGDQAAREIGAQAYMECSALTGVGVFELFECAAKAGVRHIPIAEVARRATRRRWQCSPECVVS</sequence>
<dbReference type="CDD" id="cd00157">
    <property type="entry name" value="Rho"/>
    <property type="match status" value="1"/>
</dbReference>
<dbReference type="Gene3D" id="3.40.50.300">
    <property type="entry name" value="P-loop containing nucleotide triphosphate hydrolases"/>
    <property type="match status" value="1"/>
</dbReference>
<proteinExistence type="predicted"/>
<dbReference type="SMART" id="SM00174">
    <property type="entry name" value="RHO"/>
    <property type="match status" value="1"/>
</dbReference>
<dbReference type="AlphaFoldDB" id="A0AAD2HC20"/>
<dbReference type="Proteomes" id="UP001295794">
    <property type="component" value="Unassembled WGS sequence"/>
</dbReference>
<evidence type="ECO:0000313" key="5">
    <source>
        <dbReference type="Proteomes" id="UP001295794"/>
    </source>
</evidence>
<dbReference type="GO" id="GO:0003924">
    <property type="term" value="F:GTPase activity"/>
    <property type="evidence" value="ECO:0007669"/>
    <property type="project" value="InterPro"/>
</dbReference>
<evidence type="ECO:0000313" key="4">
    <source>
        <dbReference type="EMBL" id="CAK5273418.1"/>
    </source>
</evidence>
<accession>A0AAD2HC20</accession>
<dbReference type="PANTHER" id="PTHR24072">
    <property type="entry name" value="RHO FAMILY GTPASE"/>
    <property type="match status" value="1"/>
</dbReference>
<evidence type="ECO:0000256" key="3">
    <source>
        <dbReference type="SAM" id="MobiDB-lite"/>
    </source>
</evidence>
<comment type="caution">
    <text evidence="4">The sequence shown here is derived from an EMBL/GenBank/DDBJ whole genome shotgun (WGS) entry which is preliminary data.</text>
</comment>
<dbReference type="PROSITE" id="PS51420">
    <property type="entry name" value="RHO"/>
    <property type="match status" value="1"/>
</dbReference>
<keyword evidence="1" id="KW-0547">Nucleotide-binding</keyword>
<dbReference type="GO" id="GO:0007264">
    <property type="term" value="P:small GTPase-mediated signal transduction"/>
    <property type="evidence" value="ECO:0007669"/>
    <property type="project" value="InterPro"/>
</dbReference>